<sequence>MADVAEAIEAALAAATATAPSNPHIKTEELPASDPMTLDPNPISPQSPTAKRPRTADGYGEPRDEKRLKIEMDSGNYMDDFARLVQQAEASVMEQFQPDPNRTNSLPTNDFDHFHDMHHDIHHDMSHDMSHDISHDISHGLPPFGPVTEPQTSTPTDNVEPRPESLWSNPRDFTRRKHIIPALGSLAVDIITAWSEQSLEDTIATLSGDPDSDIAKEYDLLKNAFDAQRNLLSNSHPLLVPEQLNVTSETREVIRIVNLATACASVFGTNELGLEEINNHFLRIFVPENQEVPRDAADLYLGLKTQIFLAVLDSEQGKARDQQLDDLFITRLEIDLQAHHPGLSLTAVEHEFLANARARRAMLWNESADTDSIQALGKQFTYEAFLDSLSTFLNDHIEIIRTQGTGRVETTTVIEDNIHDEHVGQNLDDTFDINAMIAEASRAAQSALETGGDTSHELDDISAFLAENVSKAVEQAKESATNTELPSAIASAAESAERATILALQSIQQNQYQPTALPQSTTQSQSQSQSQSHPTPTSNHNYQTPPQSQPQTQPQPQPQPQQHYHYQQHPPTNGMHPYEAPNGHLPPNQSDSTPALYERARQAAAARSSTHARREGSHSTRRPWGPEEEKALMLGLDMVKGPHWSQILSLFGPNGSVSTILADRTQVQLKDKARNLKLFFLKTNSEMPYYLQCVTGELKTRAPTQAARKEAEEKARINSEEQQAHVNGILTLANGLQNNASSVHTPSATVPPRSATPGQPVSHPGSQPGTPRVSQQPNQTSAPTPAPIVAPVALPRPVIPAPQPVSLPTLTSTAHQHTQPPPMSHVERQVTPSTAPTATPVTATMTPVSAPMTAPAPPPISENHELEKSGLSSIDAAVLGLKAALDRERERDSAAASTPAPAGNAEEAPMHSSASATPAATPLQS</sequence>
<organism evidence="1 2">
    <name type="scientific">Hypoxylon rubiginosum</name>
    <dbReference type="NCBI Taxonomy" id="110542"/>
    <lineage>
        <taxon>Eukaryota</taxon>
        <taxon>Fungi</taxon>
        <taxon>Dikarya</taxon>
        <taxon>Ascomycota</taxon>
        <taxon>Pezizomycotina</taxon>
        <taxon>Sordariomycetes</taxon>
        <taxon>Xylariomycetidae</taxon>
        <taxon>Xylariales</taxon>
        <taxon>Hypoxylaceae</taxon>
        <taxon>Hypoxylon</taxon>
    </lineage>
</organism>
<reference evidence="1 2" key="1">
    <citation type="journal article" date="2022" name="New Phytol.">
        <title>Ecological generalism drives hyperdiversity of secondary metabolite gene clusters in xylarialean endophytes.</title>
        <authorList>
            <person name="Franco M.E.E."/>
            <person name="Wisecaver J.H."/>
            <person name="Arnold A.E."/>
            <person name="Ju Y.M."/>
            <person name="Slot J.C."/>
            <person name="Ahrendt S."/>
            <person name="Moore L.P."/>
            <person name="Eastman K.E."/>
            <person name="Scott K."/>
            <person name="Konkel Z."/>
            <person name="Mondo S.J."/>
            <person name="Kuo A."/>
            <person name="Hayes R.D."/>
            <person name="Haridas S."/>
            <person name="Andreopoulos B."/>
            <person name="Riley R."/>
            <person name="LaButti K."/>
            <person name="Pangilinan J."/>
            <person name="Lipzen A."/>
            <person name="Amirebrahimi M."/>
            <person name="Yan J."/>
            <person name="Adam C."/>
            <person name="Keymanesh K."/>
            <person name="Ng V."/>
            <person name="Louie K."/>
            <person name="Northen T."/>
            <person name="Drula E."/>
            <person name="Henrissat B."/>
            <person name="Hsieh H.M."/>
            <person name="Youens-Clark K."/>
            <person name="Lutzoni F."/>
            <person name="Miadlikowska J."/>
            <person name="Eastwood D.C."/>
            <person name="Hamelin R.C."/>
            <person name="Grigoriev I.V."/>
            <person name="U'Ren J.M."/>
        </authorList>
    </citation>
    <scope>NUCLEOTIDE SEQUENCE [LARGE SCALE GENOMIC DNA]</scope>
    <source>
        <strain evidence="1 2">ER1909</strain>
    </source>
</reference>
<gene>
    <name evidence="1" type="ORF">F4821DRAFT_146262</name>
</gene>
<dbReference type="EMBL" id="MU394323">
    <property type="protein sequence ID" value="KAI6085604.1"/>
    <property type="molecule type" value="Genomic_DNA"/>
</dbReference>
<protein>
    <submittedName>
        <fullName evidence="1">Telomere repeat binding factor-domain-containing protein</fullName>
    </submittedName>
</protein>
<accession>A0ACC0CYW9</accession>
<name>A0ACC0CYW9_9PEZI</name>
<proteinExistence type="predicted"/>
<dbReference type="Proteomes" id="UP001497680">
    <property type="component" value="Unassembled WGS sequence"/>
</dbReference>
<comment type="caution">
    <text evidence="1">The sequence shown here is derived from an EMBL/GenBank/DDBJ whole genome shotgun (WGS) entry which is preliminary data.</text>
</comment>
<keyword evidence="2" id="KW-1185">Reference proteome</keyword>
<evidence type="ECO:0000313" key="2">
    <source>
        <dbReference type="Proteomes" id="UP001497680"/>
    </source>
</evidence>
<evidence type="ECO:0000313" key="1">
    <source>
        <dbReference type="EMBL" id="KAI6085604.1"/>
    </source>
</evidence>